<keyword evidence="2" id="KW-1133">Transmembrane helix</keyword>
<comment type="caution">
    <text evidence="3">The sequence shown here is derived from an EMBL/GenBank/DDBJ whole genome shotgun (WGS) entry which is preliminary data.</text>
</comment>
<reference evidence="3 4" key="1">
    <citation type="submission" date="2019-05" db="EMBL/GenBank/DDBJ databases">
        <title>Draft genome sequence of Nonomuraea turkmeniaca DSM 43926.</title>
        <authorList>
            <person name="Saricaoglu S."/>
            <person name="Isik K."/>
        </authorList>
    </citation>
    <scope>NUCLEOTIDE SEQUENCE [LARGE SCALE GENOMIC DNA]</scope>
    <source>
        <strain evidence="3 4">DSM 43926</strain>
    </source>
</reference>
<evidence type="ECO:0000256" key="2">
    <source>
        <dbReference type="SAM" id="Phobius"/>
    </source>
</evidence>
<dbReference type="AlphaFoldDB" id="A0A5S4G808"/>
<dbReference type="EMBL" id="VCKY01000034">
    <property type="protein sequence ID" value="TMR22090.1"/>
    <property type="molecule type" value="Genomic_DNA"/>
</dbReference>
<protein>
    <submittedName>
        <fullName evidence="3">DUF2637 domain-containing protein</fullName>
    </submittedName>
</protein>
<feature type="transmembrane region" description="Helical" evidence="2">
    <location>
        <begin position="20"/>
        <end position="38"/>
    </location>
</feature>
<feature type="transmembrane region" description="Helical" evidence="2">
    <location>
        <begin position="210"/>
        <end position="229"/>
    </location>
</feature>
<sequence>MKDFAVNDLLTRLQSWEPLAGAVLAAVLVLGLLVWWWNRRGERRARARMHQMWAAGEGPRDVTLTWSFWRHRFVPHVEPMAAPDKVVAKPKAAPPPPADRARTTGRWEAARTAVVRVIPGVLLVYFLVVIAGLSANGLTGFGRDNMDLTGPWPYLLFFALDGAAGLCAVLQARRISRGETATGPRLAVWGLILASAYFNATHAPDKPGAALAYAILPVVGAVLFEFVLAEQRRDKYARPDRKLDLSRWLHPIERVQVLLKLGTDELLTAAQATRLVRVNEAAKRLHMLAKTIDRQAEREGKWGAGRRAGKVNDADKRAQKALTRAGATDPYVMVDIVRAMQLLTQSRTLATLDYTTPREAEKFLANLMVAPPPEALAAPPPRTDVALPAEGTGAASGDGDRLPAGDSGAASTGDDPLAAGANALPAPNDPLRNGAGSGGGQGAAALPSPPAPPGGADKSGAGNGGQGDNGNAASDAGNGAGNGAGNDGFPGGRLGMQMRARALWDEAVTAGGPLPQTADLMQVSGAKPSTARNWRAAWIKEPAAAALDSGAADVPEETAEELAERLDSERALATAAASAIPSARVSDDNDAASAASPAGEDAASAASAADDDSDNDADERSPALV</sequence>
<feature type="compositionally biased region" description="Gly residues" evidence="1">
    <location>
        <begin position="478"/>
        <end position="493"/>
    </location>
</feature>
<feature type="region of interest" description="Disordered" evidence="1">
    <location>
        <begin position="547"/>
        <end position="625"/>
    </location>
</feature>
<feature type="compositionally biased region" description="Low complexity" evidence="1">
    <location>
        <begin position="571"/>
        <end position="584"/>
    </location>
</feature>
<gene>
    <name evidence="3" type="ORF">ETD86_13050</name>
</gene>
<proteinExistence type="predicted"/>
<feature type="compositionally biased region" description="Low complexity" evidence="1">
    <location>
        <begin position="591"/>
        <end position="608"/>
    </location>
</feature>
<feature type="compositionally biased region" description="Low complexity" evidence="1">
    <location>
        <begin position="413"/>
        <end position="431"/>
    </location>
</feature>
<dbReference type="RefSeq" id="WP_138666398.1">
    <property type="nucleotide sequence ID" value="NZ_VCKY01000034.1"/>
</dbReference>
<feature type="transmembrane region" description="Helical" evidence="2">
    <location>
        <begin position="113"/>
        <end position="132"/>
    </location>
</feature>
<evidence type="ECO:0000256" key="1">
    <source>
        <dbReference type="SAM" id="MobiDB-lite"/>
    </source>
</evidence>
<feature type="transmembrane region" description="Helical" evidence="2">
    <location>
        <begin position="182"/>
        <end position="198"/>
    </location>
</feature>
<organism evidence="3 4">
    <name type="scientific">Nonomuraea turkmeniaca</name>
    <dbReference type="NCBI Taxonomy" id="103838"/>
    <lineage>
        <taxon>Bacteria</taxon>
        <taxon>Bacillati</taxon>
        <taxon>Actinomycetota</taxon>
        <taxon>Actinomycetes</taxon>
        <taxon>Streptosporangiales</taxon>
        <taxon>Streptosporangiaceae</taxon>
        <taxon>Nonomuraea</taxon>
    </lineage>
</organism>
<dbReference type="InterPro" id="IPR021235">
    <property type="entry name" value="DUF2637"/>
</dbReference>
<dbReference type="OrthoDB" id="4333663at2"/>
<dbReference type="Proteomes" id="UP000309128">
    <property type="component" value="Unassembled WGS sequence"/>
</dbReference>
<feature type="region of interest" description="Disordered" evidence="1">
    <location>
        <begin position="374"/>
        <end position="493"/>
    </location>
</feature>
<accession>A0A5S4G808</accession>
<feature type="transmembrane region" description="Helical" evidence="2">
    <location>
        <begin position="152"/>
        <end position="170"/>
    </location>
</feature>
<keyword evidence="2" id="KW-0812">Transmembrane</keyword>
<keyword evidence="4" id="KW-1185">Reference proteome</keyword>
<evidence type="ECO:0000313" key="3">
    <source>
        <dbReference type="EMBL" id="TMR22090.1"/>
    </source>
</evidence>
<evidence type="ECO:0000313" key="4">
    <source>
        <dbReference type="Proteomes" id="UP000309128"/>
    </source>
</evidence>
<name>A0A5S4G808_9ACTN</name>
<dbReference type="Pfam" id="PF10935">
    <property type="entry name" value="DUF2637"/>
    <property type="match status" value="1"/>
</dbReference>
<keyword evidence="2" id="KW-0472">Membrane</keyword>